<reference evidence="2" key="1">
    <citation type="submission" date="2018-01" db="EMBL/GenBank/DDBJ databases">
        <authorList>
            <person name="Mao J.F."/>
        </authorList>
    </citation>
    <scope>NUCLEOTIDE SEQUENCE</scope>
    <source>
        <strain evidence="2">Huo1</strain>
        <tissue evidence="2">Leaf</tissue>
    </source>
</reference>
<evidence type="ECO:0000313" key="2">
    <source>
        <dbReference type="EMBL" id="KAG6414136.1"/>
    </source>
</evidence>
<sequence>MSSKKDTVIITSLVIHQHRRPPPLQLQLWLLLPDLPQLHLHPLPQPRPRPAPQISLPIPPHRHARPRLLRLISLRYLPVSFNTPFFTALFAYLITRKREAWATYTYHHCQWVVDCREKLNSMNLMLYVAPVAVVVLLPAALVMELGVFVLGNAKGAVAVVISILNSKIQSPSLVFAGYTMTVMGVIADGESKRRQK</sequence>
<evidence type="ECO:0000313" key="3">
    <source>
        <dbReference type="Proteomes" id="UP000298416"/>
    </source>
</evidence>
<proteinExistence type="predicted"/>
<feature type="transmembrane region" description="Helical" evidence="1">
    <location>
        <begin position="168"/>
        <end position="187"/>
    </location>
</feature>
<keyword evidence="3" id="KW-1185">Reference proteome</keyword>
<protein>
    <submittedName>
        <fullName evidence="2">Uncharacterized protein</fullName>
    </submittedName>
</protein>
<gene>
    <name evidence="2" type="ORF">SASPL_126854</name>
</gene>
<reference evidence="2" key="2">
    <citation type="submission" date="2020-08" db="EMBL/GenBank/DDBJ databases">
        <title>Plant Genome Project.</title>
        <authorList>
            <person name="Zhang R.-G."/>
        </authorList>
    </citation>
    <scope>NUCLEOTIDE SEQUENCE</scope>
    <source>
        <strain evidence="2">Huo1</strain>
        <tissue evidence="2">Leaf</tissue>
    </source>
</reference>
<keyword evidence="1" id="KW-0472">Membrane</keyword>
<accession>A0A8X8XML5</accession>
<feature type="transmembrane region" description="Helical" evidence="1">
    <location>
        <begin position="124"/>
        <end position="148"/>
    </location>
</feature>
<organism evidence="2">
    <name type="scientific">Salvia splendens</name>
    <name type="common">Scarlet sage</name>
    <dbReference type="NCBI Taxonomy" id="180675"/>
    <lineage>
        <taxon>Eukaryota</taxon>
        <taxon>Viridiplantae</taxon>
        <taxon>Streptophyta</taxon>
        <taxon>Embryophyta</taxon>
        <taxon>Tracheophyta</taxon>
        <taxon>Spermatophyta</taxon>
        <taxon>Magnoliopsida</taxon>
        <taxon>eudicotyledons</taxon>
        <taxon>Gunneridae</taxon>
        <taxon>Pentapetalae</taxon>
        <taxon>asterids</taxon>
        <taxon>lamiids</taxon>
        <taxon>Lamiales</taxon>
        <taxon>Lamiaceae</taxon>
        <taxon>Nepetoideae</taxon>
        <taxon>Mentheae</taxon>
        <taxon>Salviinae</taxon>
        <taxon>Salvia</taxon>
        <taxon>Salvia subgen. Calosphace</taxon>
        <taxon>core Calosphace</taxon>
    </lineage>
</organism>
<name>A0A8X8XML5_SALSN</name>
<keyword evidence="1" id="KW-1133">Transmembrane helix</keyword>
<keyword evidence="1" id="KW-0812">Transmembrane</keyword>
<comment type="caution">
    <text evidence="2">The sequence shown here is derived from an EMBL/GenBank/DDBJ whole genome shotgun (WGS) entry which is preliminary data.</text>
</comment>
<evidence type="ECO:0000256" key="1">
    <source>
        <dbReference type="SAM" id="Phobius"/>
    </source>
</evidence>
<dbReference type="Proteomes" id="UP000298416">
    <property type="component" value="Unassembled WGS sequence"/>
</dbReference>
<dbReference type="EMBL" id="PNBA02000009">
    <property type="protein sequence ID" value="KAG6414136.1"/>
    <property type="molecule type" value="Genomic_DNA"/>
</dbReference>
<feature type="transmembrane region" description="Helical" evidence="1">
    <location>
        <begin position="76"/>
        <end position="94"/>
    </location>
</feature>
<dbReference type="AlphaFoldDB" id="A0A8X8XML5"/>